<name>A0A6L2MFL9_TANCI</name>
<accession>A0A6L2MFL9</accession>
<reference evidence="1" key="1">
    <citation type="journal article" date="2019" name="Sci. Rep.">
        <title>Draft genome of Tanacetum cinerariifolium, the natural source of mosquito coil.</title>
        <authorList>
            <person name="Yamashiro T."/>
            <person name="Shiraishi A."/>
            <person name="Satake H."/>
            <person name="Nakayama K."/>
        </authorList>
    </citation>
    <scope>NUCLEOTIDE SEQUENCE</scope>
</reference>
<sequence>MICENDGLERPVYGLEMFVDPLSQYCPESIITCIVHDFKWKAYSRCSGNSFNSSLSGSMLDGFSRFLGLSILVVPPALSSALAVARKGLLKMIGTSLFSSISKTTNSTGKIDLLIFTNRFSQTPMGPVFFSSPSMKLSADGRGMAGKGGACVLIPDLVVMAKVGTLGEIQVSSLEALRLV</sequence>
<comment type="caution">
    <text evidence="1">The sequence shown here is derived from an EMBL/GenBank/DDBJ whole genome shotgun (WGS) entry which is preliminary data.</text>
</comment>
<organism evidence="1">
    <name type="scientific">Tanacetum cinerariifolium</name>
    <name type="common">Dalmatian daisy</name>
    <name type="synonym">Chrysanthemum cinerariifolium</name>
    <dbReference type="NCBI Taxonomy" id="118510"/>
    <lineage>
        <taxon>Eukaryota</taxon>
        <taxon>Viridiplantae</taxon>
        <taxon>Streptophyta</taxon>
        <taxon>Embryophyta</taxon>
        <taxon>Tracheophyta</taxon>
        <taxon>Spermatophyta</taxon>
        <taxon>Magnoliopsida</taxon>
        <taxon>eudicotyledons</taxon>
        <taxon>Gunneridae</taxon>
        <taxon>Pentapetalae</taxon>
        <taxon>asterids</taxon>
        <taxon>campanulids</taxon>
        <taxon>Asterales</taxon>
        <taxon>Asteraceae</taxon>
        <taxon>Asteroideae</taxon>
        <taxon>Anthemideae</taxon>
        <taxon>Anthemidinae</taxon>
        <taxon>Tanacetum</taxon>
    </lineage>
</organism>
<proteinExistence type="predicted"/>
<gene>
    <name evidence="1" type="ORF">Tci_044771</name>
</gene>
<protein>
    <submittedName>
        <fullName evidence="1">Uncharacterized protein</fullName>
    </submittedName>
</protein>
<evidence type="ECO:0000313" key="1">
    <source>
        <dbReference type="EMBL" id="GEU72793.1"/>
    </source>
</evidence>
<dbReference type="EMBL" id="BKCJ010006562">
    <property type="protein sequence ID" value="GEU72793.1"/>
    <property type="molecule type" value="Genomic_DNA"/>
</dbReference>
<dbReference type="AlphaFoldDB" id="A0A6L2MFL9"/>